<reference evidence="1" key="1">
    <citation type="submission" date="2022-03" db="EMBL/GenBank/DDBJ databases">
        <authorList>
            <person name="Tunstrom K."/>
        </authorList>
    </citation>
    <scope>NUCLEOTIDE SEQUENCE</scope>
</reference>
<dbReference type="GO" id="GO:0061343">
    <property type="term" value="P:cell adhesion involved in heart morphogenesis"/>
    <property type="evidence" value="ECO:0007669"/>
    <property type="project" value="TreeGrafter"/>
</dbReference>
<evidence type="ECO:0000313" key="1">
    <source>
        <dbReference type="EMBL" id="CAH2088284.1"/>
    </source>
</evidence>
<dbReference type="GO" id="GO:0031012">
    <property type="term" value="C:extracellular matrix"/>
    <property type="evidence" value="ECO:0007669"/>
    <property type="project" value="TreeGrafter"/>
</dbReference>
<comment type="caution">
    <text evidence="1">The sequence shown here is derived from an EMBL/GenBank/DDBJ whole genome shotgun (WGS) entry which is preliminary data.</text>
</comment>
<gene>
    <name evidence="1" type="ORF">EEDITHA_LOCUS4457</name>
</gene>
<evidence type="ECO:0000313" key="2">
    <source>
        <dbReference type="Proteomes" id="UP001153954"/>
    </source>
</evidence>
<name>A0AAU9TS49_EUPED</name>
<sequence>MSCIDWPNAGSDALPIYSSSLLSQLLVDFVSLNNFIQHNSVYNNRLKVLDLILCNFPNVNPNSKMLKSNFYKGDYEKIISELDSKDWIKIFAECEDVNSMVDLFYEILDKLITQFVPKTKLHIRSEPIWFSKELIRLNKEKIKTLHSANGTEICNFFARHFSSSYSGSVTGSGVVDFNDSVNSGYDVNTIGSLHISKHKIYLYLKRLDSSKGAGDDGIPSYFVAKCYSALTLPLYLIYNRSLSTGIFPTKWKTAKVVPVFKKGNHELVSNYRPITILNVFAKIFEVTPI</sequence>
<protein>
    <recommendedName>
        <fullName evidence="3">Maturase K</fullName>
    </recommendedName>
</protein>
<dbReference type="PANTHER" id="PTHR33395">
    <property type="entry name" value="TRANSCRIPTASE, PUTATIVE-RELATED-RELATED"/>
    <property type="match status" value="1"/>
</dbReference>
<dbReference type="AlphaFoldDB" id="A0AAU9TS49"/>
<dbReference type="GO" id="GO:0007508">
    <property type="term" value="P:larval heart development"/>
    <property type="evidence" value="ECO:0007669"/>
    <property type="project" value="TreeGrafter"/>
</dbReference>
<organism evidence="1 2">
    <name type="scientific">Euphydryas editha</name>
    <name type="common">Edith's checkerspot</name>
    <dbReference type="NCBI Taxonomy" id="104508"/>
    <lineage>
        <taxon>Eukaryota</taxon>
        <taxon>Metazoa</taxon>
        <taxon>Ecdysozoa</taxon>
        <taxon>Arthropoda</taxon>
        <taxon>Hexapoda</taxon>
        <taxon>Insecta</taxon>
        <taxon>Pterygota</taxon>
        <taxon>Neoptera</taxon>
        <taxon>Endopterygota</taxon>
        <taxon>Lepidoptera</taxon>
        <taxon>Glossata</taxon>
        <taxon>Ditrysia</taxon>
        <taxon>Papilionoidea</taxon>
        <taxon>Nymphalidae</taxon>
        <taxon>Nymphalinae</taxon>
        <taxon>Euphydryas</taxon>
    </lineage>
</organism>
<dbReference type="EMBL" id="CAKOGL010000007">
    <property type="protein sequence ID" value="CAH2088284.1"/>
    <property type="molecule type" value="Genomic_DNA"/>
</dbReference>
<dbReference type="Proteomes" id="UP001153954">
    <property type="component" value="Unassembled WGS sequence"/>
</dbReference>
<keyword evidence="2" id="KW-1185">Reference proteome</keyword>
<evidence type="ECO:0008006" key="3">
    <source>
        <dbReference type="Google" id="ProtNLM"/>
    </source>
</evidence>
<dbReference type="PANTHER" id="PTHR33395:SF22">
    <property type="entry name" value="REVERSE TRANSCRIPTASE DOMAIN-CONTAINING PROTEIN"/>
    <property type="match status" value="1"/>
</dbReference>
<proteinExistence type="predicted"/>
<accession>A0AAU9TS49</accession>